<keyword evidence="2" id="KW-0732">Signal</keyword>
<reference evidence="3 4" key="1">
    <citation type="submission" date="2020-04" db="EMBL/GenBank/DDBJ databases">
        <title>Enterovirga sp. isolate from soil.</title>
        <authorList>
            <person name="Chea S."/>
            <person name="Kim D.-U."/>
        </authorList>
    </citation>
    <scope>NUCLEOTIDE SEQUENCE [LARGE SCALE GENOMIC DNA]</scope>
    <source>
        <strain evidence="3 4">DB1703</strain>
    </source>
</reference>
<feature type="region of interest" description="Disordered" evidence="1">
    <location>
        <begin position="85"/>
        <end position="158"/>
    </location>
</feature>
<organism evidence="3 4">
    <name type="scientific">Enterovirga aerilata</name>
    <dbReference type="NCBI Taxonomy" id="2730920"/>
    <lineage>
        <taxon>Bacteria</taxon>
        <taxon>Pseudomonadati</taxon>
        <taxon>Pseudomonadota</taxon>
        <taxon>Alphaproteobacteria</taxon>
        <taxon>Hyphomicrobiales</taxon>
        <taxon>Methylobacteriaceae</taxon>
        <taxon>Enterovirga</taxon>
    </lineage>
</organism>
<evidence type="ECO:0000256" key="2">
    <source>
        <dbReference type="SAM" id="SignalP"/>
    </source>
</evidence>
<proteinExistence type="predicted"/>
<evidence type="ECO:0000313" key="3">
    <source>
        <dbReference type="EMBL" id="NNM74644.1"/>
    </source>
</evidence>
<dbReference type="InterPro" id="IPR006311">
    <property type="entry name" value="TAT_signal"/>
</dbReference>
<keyword evidence="4" id="KW-1185">Reference proteome</keyword>
<feature type="compositionally biased region" description="Low complexity" evidence="1">
    <location>
        <begin position="88"/>
        <end position="105"/>
    </location>
</feature>
<gene>
    <name evidence="3" type="ORF">HJG44_19985</name>
</gene>
<dbReference type="EMBL" id="JABEPP010000006">
    <property type="protein sequence ID" value="NNM74644.1"/>
    <property type="molecule type" value="Genomic_DNA"/>
</dbReference>
<evidence type="ECO:0000256" key="1">
    <source>
        <dbReference type="SAM" id="MobiDB-lite"/>
    </source>
</evidence>
<sequence>MSRRSHALALALALALGAGLAGLLATAALAQAPAPNTTAEARLAWAKRHVELVCQPLEAQKMFDKATRCYNDVARLMGLASRETTVTAERAAPGPAPSAESAPAATNHATPKARPAIRPAPVRTALARPAPVRIAAAPARPRPAVAAQTDAPAASRSSRCSGMSCMRYTLLGVGF</sequence>
<dbReference type="RefSeq" id="WP_171220107.1">
    <property type="nucleotide sequence ID" value="NZ_JABEPP010000006.1"/>
</dbReference>
<dbReference type="AlphaFoldDB" id="A0A849I9X1"/>
<protein>
    <submittedName>
        <fullName evidence="3">Uncharacterized protein</fullName>
    </submittedName>
</protein>
<name>A0A849I9X1_9HYPH</name>
<feature type="signal peptide" evidence="2">
    <location>
        <begin position="1"/>
        <end position="30"/>
    </location>
</feature>
<feature type="chain" id="PRO_5032900493" evidence="2">
    <location>
        <begin position="31"/>
        <end position="175"/>
    </location>
</feature>
<feature type="compositionally biased region" description="Low complexity" evidence="1">
    <location>
        <begin position="125"/>
        <end position="158"/>
    </location>
</feature>
<comment type="caution">
    <text evidence="3">The sequence shown here is derived from an EMBL/GenBank/DDBJ whole genome shotgun (WGS) entry which is preliminary data.</text>
</comment>
<dbReference type="Proteomes" id="UP000564885">
    <property type="component" value="Unassembled WGS sequence"/>
</dbReference>
<dbReference type="PROSITE" id="PS51318">
    <property type="entry name" value="TAT"/>
    <property type="match status" value="1"/>
</dbReference>
<accession>A0A849I9X1</accession>
<evidence type="ECO:0000313" key="4">
    <source>
        <dbReference type="Proteomes" id="UP000564885"/>
    </source>
</evidence>